<feature type="compositionally biased region" description="Low complexity" evidence="9">
    <location>
        <begin position="9"/>
        <end position="24"/>
    </location>
</feature>
<proteinExistence type="inferred from homology"/>
<keyword evidence="5 8" id="KW-0539">Nucleus</keyword>
<comment type="function">
    <text evidence="7 8">Has a role in the initiation of DNA replication. Required at S-phase checkpoint.</text>
</comment>
<evidence type="ECO:0000256" key="6">
    <source>
        <dbReference type="ARBA" id="ARBA00023306"/>
    </source>
</evidence>
<dbReference type="InterPro" id="IPR040203">
    <property type="entry name" value="Sld2"/>
</dbReference>
<dbReference type="InParanoid" id="G2QK88"/>
<dbReference type="OMA" id="AVRMPQK"/>
<dbReference type="GO" id="GO:0006270">
    <property type="term" value="P:DNA replication initiation"/>
    <property type="evidence" value="ECO:0007669"/>
    <property type="project" value="UniProtKB-UniRule"/>
</dbReference>
<dbReference type="PANTHER" id="PTHR28124:SF1">
    <property type="entry name" value="DNA REPLICATION REGULATOR SLD2"/>
    <property type="match status" value="1"/>
</dbReference>
<accession>G2QK88</accession>
<feature type="compositionally biased region" description="Basic and acidic residues" evidence="9">
    <location>
        <begin position="86"/>
        <end position="104"/>
    </location>
</feature>
<evidence type="ECO:0000256" key="7">
    <source>
        <dbReference type="ARBA" id="ARBA00025253"/>
    </source>
</evidence>
<evidence type="ECO:0000313" key="11">
    <source>
        <dbReference type="Proteomes" id="UP000007322"/>
    </source>
</evidence>
<gene>
    <name evidence="10" type="ORF">MYCTH_2308759</name>
</gene>
<dbReference type="Pfam" id="PF11719">
    <property type="entry name" value="Drc1-Sld2"/>
    <property type="match status" value="1"/>
</dbReference>
<feature type="region of interest" description="Disordered" evidence="9">
    <location>
        <begin position="1"/>
        <end position="65"/>
    </location>
</feature>
<evidence type="ECO:0000313" key="10">
    <source>
        <dbReference type="EMBL" id="AEO59994.1"/>
    </source>
</evidence>
<dbReference type="OrthoDB" id="8775810at2759"/>
<dbReference type="GO" id="GO:0000727">
    <property type="term" value="P:double-strand break repair via break-induced replication"/>
    <property type="evidence" value="ECO:0007669"/>
    <property type="project" value="TreeGrafter"/>
</dbReference>
<evidence type="ECO:0000256" key="3">
    <source>
        <dbReference type="ARBA" id="ARBA00018363"/>
    </source>
</evidence>
<evidence type="ECO:0000256" key="4">
    <source>
        <dbReference type="ARBA" id="ARBA00022705"/>
    </source>
</evidence>
<dbReference type="PANTHER" id="PTHR28124">
    <property type="entry name" value="DNA REPLICATION REGULATOR SLD2"/>
    <property type="match status" value="1"/>
</dbReference>
<feature type="compositionally biased region" description="Basic and acidic residues" evidence="9">
    <location>
        <begin position="365"/>
        <end position="375"/>
    </location>
</feature>
<feature type="compositionally biased region" description="Acidic residues" evidence="9">
    <location>
        <begin position="217"/>
        <end position="230"/>
    </location>
</feature>
<dbReference type="GO" id="GO:1902977">
    <property type="term" value="P:mitotic DNA replication preinitiation complex assembly"/>
    <property type="evidence" value="ECO:0007669"/>
    <property type="project" value="TreeGrafter"/>
</dbReference>
<dbReference type="eggNOG" id="ENOG502SCF7">
    <property type="taxonomic scope" value="Eukaryota"/>
</dbReference>
<dbReference type="KEGG" id="mtm:MYCTH_2308759"/>
<feature type="region of interest" description="Disordered" evidence="9">
    <location>
        <begin position="156"/>
        <end position="414"/>
    </location>
</feature>
<dbReference type="GO" id="GO:0003697">
    <property type="term" value="F:single-stranded DNA binding"/>
    <property type="evidence" value="ECO:0007669"/>
    <property type="project" value="TreeGrafter"/>
</dbReference>
<feature type="region of interest" description="Disordered" evidence="9">
    <location>
        <begin position="78"/>
        <end position="112"/>
    </location>
</feature>
<evidence type="ECO:0000256" key="5">
    <source>
        <dbReference type="ARBA" id="ARBA00023242"/>
    </source>
</evidence>
<feature type="compositionally biased region" description="Basic residues" evidence="9">
    <location>
        <begin position="377"/>
        <end position="395"/>
    </location>
</feature>
<organism evidence="10 11">
    <name type="scientific">Thermothelomyces thermophilus (strain ATCC 42464 / BCRC 31852 / DSM 1799)</name>
    <name type="common">Sporotrichum thermophile</name>
    <dbReference type="NCBI Taxonomy" id="573729"/>
    <lineage>
        <taxon>Eukaryota</taxon>
        <taxon>Fungi</taxon>
        <taxon>Dikarya</taxon>
        <taxon>Ascomycota</taxon>
        <taxon>Pezizomycotina</taxon>
        <taxon>Sordariomycetes</taxon>
        <taxon>Sordariomycetidae</taxon>
        <taxon>Sordariales</taxon>
        <taxon>Chaetomiaceae</taxon>
        <taxon>Thermothelomyces</taxon>
    </lineage>
</organism>
<keyword evidence="11" id="KW-1185">Reference proteome</keyword>
<dbReference type="HOGENOM" id="CLU_033089_0_0_1"/>
<dbReference type="Proteomes" id="UP000007322">
    <property type="component" value="Chromosome 5"/>
</dbReference>
<dbReference type="GO" id="GO:0031261">
    <property type="term" value="C:DNA replication preinitiation complex"/>
    <property type="evidence" value="ECO:0007669"/>
    <property type="project" value="TreeGrafter"/>
</dbReference>
<comment type="subcellular location">
    <subcellularLocation>
        <location evidence="1 8">Nucleus</location>
    </subcellularLocation>
</comment>
<dbReference type="GeneID" id="11510999"/>
<dbReference type="GO" id="GO:0003688">
    <property type="term" value="F:DNA replication origin binding"/>
    <property type="evidence" value="ECO:0007669"/>
    <property type="project" value="TreeGrafter"/>
</dbReference>
<feature type="compositionally biased region" description="Polar residues" evidence="9">
    <location>
        <begin position="51"/>
        <end position="60"/>
    </location>
</feature>
<dbReference type="InterPro" id="IPR021110">
    <property type="entry name" value="DNA_rep_checkpnt_protein"/>
</dbReference>
<feature type="compositionally biased region" description="Acidic residues" evidence="9">
    <location>
        <begin position="269"/>
        <end position="282"/>
    </location>
</feature>
<keyword evidence="4 8" id="KW-0235">DNA replication</keyword>
<evidence type="ECO:0000256" key="2">
    <source>
        <dbReference type="ARBA" id="ARBA00007276"/>
    </source>
</evidence>
<evidence type="ECO:0000256" key="9">
    <source>
        <dbReference type="SAM" id="MobiDB-lite"/>
    </source>
</evidence>
<evidence type="ECO:0000256" key="8">
    <source>
        <dbReference type="RuleBase" id="RU367067"/>
    </source>
</evidence>
<dbReference type="RefSeq" id="XP_003665239.1">
    <property type="nucleotide sequence ID" value="XM_003665191.1"/>
</dbReference>
<sequence>MTPTSARFATTPQSRRTTARAAAALHSRKDNGNAPFRTPTINRNSEEKPNGNATPSNATPSFLRRRTVSIGMSAAAAAASRTGLARIDEKKEEGAANDGGRTDEEKEEEEAWRKIGPLRLPRKLGFGRSLSSVVADLRKMEEEAFGDDEEALREMEMAGSSGGGGIDRPLTVDKTMRKRGAGTKDSQGAAVQLGRDPPGKADARGTTEPAVGLLSGFDEEGLYDSPDEEEQKGAQQQPLRQFKKRGQKRTTRLVKMRPTRTKRPTQANVEDESDEAEVDDMVPETQLDASSEPAAAAGDDGLRLSEVDSASDADFDAAAAAAADDDDEDEERGGKSKTKNSRSATAKNKDKDNKTNNGRSGSGDGDGKDKGEGVVRRAVRKVKATAHANFKRLKLRNSGAKGGPAHNSRFRRRR</sequence>
<dbReference type="AlphaFoldDB" id="G2QK88"/>
<name>G2QK88_THET4</name>
<feature type="compositionally biased region" description="Basic residues" evidence="9">
    <location>
        <begin position="241"/>
        <end position="263"/>
    </location>
</feature>
<dbReference type="EMBL" id="CP003006">
    <property type="protein sequence ID" value="AEO59994.1"/>
    <property type="molecule type" value="Genomic_DNA"/>
</dbReference>
<protein>
    <recommendedName>
        <fullName evidence="3 8">DNA replication regulator SLD2</fullName>
    </recommendedName>
</protein>
<evidence type="ECO:0000256" key="1">
    <source>
        <dbReference type="ARBA" id="ARBA00004123"/>
    </source>
</evidence>
<reference evidence="10 11" key="1">
    <citation type="journal article" date="2011" name="Nat. Biotechnol.">
        <title>Comparative genomic analysis of the thermophilic biomass-degrading fungi Myceliophthora thermophila and Thielavia terrestris.</title>
        <authorList>
            <person name="Berka R.M."/>
            <person name="Grigoriev I.V."/>
            <person name="Otillar R."/>
            <person name="Salamov A."/>
            <person name="Grimwood J."/>
            <person name="Reid I."/>
            <person name="Ishmael N."/>
            <person name="John T."/>
            <person name="Darmond C."/>
            <person name="Moisan M.-C."/>
            <person name="Henrissat B."/>
            <person name="Coutinho P.M."/>
            <person name="Lombard V."/>
            <person name="Natvig D.O."/>
            <person name="Lindquist E."/>
            <person name="Schmutz J."/>
            <person name="Lucas S."/>
            <person name="Harris P."/>
            <person name="Powlowski J."/>
            <person name="Bellemare A."/>
            <person name="Taylor D."/>
            <person name="Butler G."/>
            <person name="de Vries R.P."/>
            <person name="Allijn I.E."/>
            <person name="van den Brink J."/>
            <person name="Ushinsky S."/>
            <person name="Storms R."/>
            <person name="Powell A.J."/>
            <person name="Paulsen I.T."/>
            <person name="Elbourne L.D.H."/>
            <person name="Baker S.E."/>
            <person name="Magnuson J."/>
            <person name="LaBoissiere S."/>
            <person name="Clutterbuck A.J."/>
            <person name="Martinez D."/>
            <person name="Wogulis M."/>
            <person name="de Leon A.L."/>
            <person name="Rey M.W."/>
            <person name="Tsang A."/>
        </authorList>
    </citation>
    <scope>NUCLEOTIDE SEQUENCE [LARGE SCALE GENOMIC DNA]</scope>
    <source>
        <strain evidence="11">ATCC 42464 / BCRC 31852 / DSM 1799</strain>
    </source>
</reference>
<keyword evidence="6 8" id="KW-0131">Cell cycle</keyword>
<dbReference type="VEuPathDB" id="FungiDB:MYCTH_2308759"/>
<comment type="similarity">
    <text evidence="2 8">Belongs to the SLD2 family.</text>
</comment>